<dbReference type="RefSeq" id="WP_413281812.1">
    <property type="nucleotide sequence ID" value="NZ_JBHFNT010000313.1"/>
</dbReference>
<dbReference type="Pfam" id="PF00483">
    <property type="entry name" value="NTP_transferase"/>
    <property type="match status" value="1"/>
</dbReference>
<proteinExistence type="inferred from homology"/>
<dbReference type="InterPro" id="IPR005771">
    <property type="entry name" value="GalU_uridylyltTrfase_bac/arc"/>
</dbReference>
<dbReference type="EC" id="2.7.7.9" evidence="2"/>
<name>A0ABV4WWP3_9CYAN</name>
<sequence>MKPKYAIIPLAGLASRLYPATKVLPKALLPIPGRDGTLRPVVDWIVREASNSNVEQIILVLSPRDGELIIRYFTEPPTENLETVAGKRILNAWNDLKGLGDRLQYIYQQEPGGFGDAILQAKEIVGSETFVILLGDHLYKSYSPISCIQQVLNVGLEFGKGVLGVCRRNESEIHQLGVLGVRAIPNQATIYELTDMREKPSLNTETATLRIPGTKPHQYFCILGIYLLPGKFMEYLENAKKQQSSGELDLSAALQTWISKDGGLAFEVAGNFFDVGTPGNFRDTVIGFSEFF</sequence>
<dbReference type="Proteomes" id="UP001576780">
    <property type="component" value="Unassembled WGS sequence"/>
</dbReference>
<evidence type="ECO:0000256" key="5">
    <source>
        <dbReference type="ARBA" id="ARBA00048128"/>
    </source>
</evidence>
<gene>
    <name evidence="7" type="ORF">ACE1CA_34060</name>
</gene>
<organism evidence="7 8">
    <name type="scientific">Floridaenema evergladense BLCC-F167</name>
    <dbReference type="NCBI Taxonomy" id="3153639"/>
    <lineage>
        <taxon>Bacteria</taxon>
        <taxon>Bacillati</taxon>
        <taxon>Cyanobacteriota</taxon>
        <taxon>Cyanophyceae</taxon>
        <taxon>Oscillatoriophycideae</taxon>
        <taxon>Aerosakkonematales</taxon>
        <taxon>Aerosakkonemataceae</taxon>
        <taxon>Floridanema</taxon>
        <taxon>Floridanema evergladense</taxon>
    </lineage>
</organism>
<keyword evidence="4" id="KW-0548">Nucleotidyltransferase</keyword>
<dbReference type="InterPro" id="IPR005835">
    <property type="entry name" value="NTP_transferase_dom"/>
</dbReference>
<dbReference type="Gene3D" id="3.90.550.10">
    <property type="entry name" value="Spore Coat Polysaccharide Biosynthesis Protein SpsA, Chain A"/>
    <property type="match status" value="1"/>
</dbReference>
<keyword evidence="3" id="KW-0808">Transferase</keyword>
<dbReference type="InterPro" id="IPR029044">
    <property type="entry name" value="Nucleotide-diphossugar_trans"/>
</dbReference>
<reference evidence="7 8" key="1">
    <citation type="submission" date="2024-09" db="EMBL/GenBank/DDBJ databases">
        <title>Floridaenema gen nov. (Aerosakkonemataceae, Aerosakkonematales ord. nov., Cyanobacteria) from benthic tropical and subtropical fresh waters, with the description of four new species.</title>
        <authorList>
            <person name="Moretto J.A."/>
            <person name="Berthold D.E."/>
            <person name="Lefler F.W."/>
            <person name="Huang I.-S."/>
            <person name="Laughinghouse H. IV."/>
        </authorList>
    </citation>
    <scope>NUCLEOTIDE SEQUENCE [LARGE SCALE GENOMIC DNA]</scope>
    <source>
        <strain evidence="7 8">BLCC-F167</strain>
    </source>
</reference>
<dbReference type="SUPFAM" id="SSF53448">
    <property type="entry name" value="Nucleotide-diphospho-sugar transferases"/>
    <property type="match status" value="1"/>
</dbReference>
<accession>A0ABV4WWP3</accession>
<evidence type="ECO:0000313" key="8">
    <source>
        <dbReference type="Proteomes" id="UP001576780"/>
    </source>
</evidence>
<feature type="domain" description="Nucleotidyl transferase" evidence="6">
    <location>
        <begin position="6"/>
        <end position="282"/>
    </location>
</feature>
<dbReference type="PANTHER" id="PTHR43197">
    <property type="entry name" value="UTP--GLUCOSE-1-PHOSPHATE URIDYLYLTRANSFERASE"/>
    <property type="match status" value="1"/>
</dbReference>
<comment type="caution">
    <text evidence="7">The sequence shown here is derived from an EMBL/GenBank/DDBJ whole genome shotgun (WGS) entry which is preliminary data.</text>
</comment>
<dbReference type="EMBL" id="JBHFNT010000313">
    <property type="protein sequence ID" value="MFB2839544.1"/>
    <property type="molecule type" value="Genomic_DNA"/>
</dbReference>
<protein>
    <recommendedName>
        <fullName evidence="2">UTP--glucose-1-phosphate uridylyltransferase</fullName>
        <ecNumber evidence="2">2.7.7.9</ecNumber>
    </recommendedName>
</protein>
<comment type="catalytic activity">
    <reaction evidence="5">
        <text>alpha-D-glucose 1-phosphate + UTP + H(+) = UDP-alpha-D-glucose + diphosphate</text>
        <dbReference type="Rhea" id="RHEA:19889"/>
        <dbReference type="ChEBI" id="CHEBI:15378"/>
        <dbReference type="ChEBI" id="CHEBI:33019"/>
        <dbReference type="ChEBI" id="CHEBI:46398"/>
        <dbReference type="ChEBI" id="CHEBI:58601"/>
        <dbReference type="ChEBI" id="CHEBI:58885"/>
        <dbReference type="EC" id="2.7.7.9"/>
    </reaction>
</comment>
<evidence type="ECO:0000256" key="2">
    <source>
        <dbReference type="ARBA" id="ARBA00012415"/>
    </source>
</evidence>
<dbReference type="PANTHER" id="PTHR43197:SF1">
    <property type="entry name" value="UTP--GLUCOSE-1-PHOSPHATE URIDYLYLTRANSFERASE"/>
    <property type="match status" value="1"/>
</dbReference>
<keyword evidence="8" id="KW-1185">Reference proteome</keyword>
<evidence type="ECO:0000256" key="4">
    <source>
        <dbReference type="ARBA" id="ARBA00022695"/>
    </source>
</evidence>
<comment type="similarity">
    <text evidence="1">Belongs to the UDPGP type 2 family.</text>
</comment>
<evidence type="ECO:0000256" key="1">
    <source>
        <dbReference type="ARBA" id="ARBA00006890"/>
    </source>
</evidence>
<evidence type="ECO:0000259" key="6">
    <source>
        <dbReference type="Pfam" id="PF00483"/>
    </source>
</evidence>
<evidence type="ECO:0000256" key="3">
    <source>
        <dbReference type="ARBA" id="ARBA00022679"/>
    </source>
</evidence>
<evidence type="ECO:0000313" key="7">
    <source>
        <dbReference type="EMBL" id="MFB2839544.1"/>
    </source>
</evidence>